<dbReference type="Proteomes" id="UP001152607">
    <property type="component" value="Unassembled WGS sequence"/>
</dbReference>
<dbReference type="EMBL" id="CAOQHR010000010">
    <property type="protein sequence ID" value="CAI6340423.1"/>
    <property type="molecule type" value="Genomic_DNA"/>
</dbReference>
<evidence type="ECO:0000313" key="2">
    <source>
        <dbReference type="Proteomes" id="UP001152607"/>
    </source>
</evidence>
<protein>
    <submittedName>
        <fullName evidence="1">Uncharacterized protein</fullName>
    </submittedName>
</protein>
<gene>
    <name evidence="1" type="ORF">PDIGIT_LOCUS13599</name>
</gene>
<reference evidence="1" key="1">
    <citation type="submission" date="2023-01" db="EMBL/GenBank/DDBJ databases">
        <authorList>
            <person name="Van Ghelder C."/>
            <person name="Rancurel C."/>
        </authorList>
    </citation>
    <scope>NUCLEOTIDE SEQUENCE</scope>
    <source>
        <strain evidence="1">CNCM I-4278</strain>
    </source>
</reference>
<keyword evidence="2" id="KW-1185">Reference proteome</keyword>
<comment type="caution">
    <text evidence="1">The sequence shown here is derived from an EMBL/GenBank/DDBJ whole genome shotgun (WGS) entry which is preliminary data.</text>
</comment>
<name>A0A9W4UU69_9PLEO</name>
<evidence type="ECO:0000313" key="1">
    <source>
        <dbReference type="EMBL" id="CAI6340423.1"/>
    </source>
</evidence>
<accession>A0A9W4UU69</accession>
<dbReference type="AlphaFoldDB" id="A0A9W4UU69"/>
<organism evidence="1 2">
    <name type="scientific">Periconia digitata</name>
    <dbReference type="NCBI Taxonomy" id="1303443"/>
    <lineage>
        <taxon>Eukaryota</taxon>
        <taxon>Fungi</taxon>
        <taxon>Dikarya</taxon>
        <taxon>Ascomycota</taxon>
        <taxon>Pezizomycotina</taxon>
        <taxon>Dothideomycetes</taxon>
        <taxon>Pleosporomycetidae</taxon>
        <taxon>Pleosporales</taxon>
        <taxon>Massarineae</taxon>
        <taxon>Periconiaceae</taxon>
        <taxon>Periconia</taxon>
    </lineage>
</organism>
<sequence length="58" mass="6515">MDSAPGVVLGKRQGCPFKDKVVHSQPHVSRQPRQLDAFISTMPDKPLHGDDFVHTLHR</sequence>
<proteinExistence type="predicted"/>